<keyword evidence="7 11" id="KW-0472">Membrane</keyword>
<dbReference type="PROSITE" id="PS50198">
    <property type="entry name" value="PPIC_PPIASE_2"/>
    <property type="match status" value="1"/>
</dbReference>
<keyword evidence="4 11" id="KW-1003">Cell membrane</keyword>
<keyword evidence="5 11" id="KW-0732">Signal</keyword>
<organism evidence="13 14">
    <name type="scientific">Fructobacillus pseudoficulneus</name>
    <dbReference type="NCBI Taxonomy" id="220714"/>
    <lineage>
        <taxon>Bacteria</taxon>
        <taxon>Bacillati</taxon>
        <taxon>Bacillota</taxon>
        <taxon>Bacilli</taxon>
        <taxon>Lactobacillales</taxon>
        <taxon>Lactobacillaceae</taxon>
        <taxon>Fructobacillus</taxon>
    </lineage>
</organism>
<dbReference type="InterPro" id="IPR027304">
    <property type="entry name" value="Trigger_fact/SurA_dom_sf"/>
</dbReference>
<name>A0A3F3GV65_9LACO</name>
<reference evidence="13 14" key="1">
    <citation type="journal article" date="2015" name="BMC Genomics">
        <title>Comparative genomics of Fructobacillus spp. and Leuconostoc spp. reveals niche-specific evolution of Fructobacillus spp.</title>
        <authorList>
            <person name="Endo A."/>
            <person name="Tanizawa Y."/>
            <person name="Tanaka N."/>
            <person name="Maeno S."/>
            <person name="Kumar H."/>
            <person name="Shiwa Y."/>
            <person name="Okada S."/>
            <person name="Yoshikawa H."/>
            <person name="Dicks L."/>
            <person name="Nakagawa J."/>
            <person name="Arita M."/>
        </authorList>
    </citation>
    <scope>NUCLEOTIDE SEQUENCE [LARGE SCALE GENOMIC DNA]</scope>
    <source>
        <strain evidence="13 14">DSM 15468</strain>
    </source>
</reference>
<keyword evidence="6 11" id="KW-0697">Rotamase</keyword>
<gene>
    <name evidence="11 13" type="primary">prsA</name>
    <name evidence="13" type="ORF">FPFC_011210</name>
</gene>
<evidence type="ECO:0000256" key="11">
    <source>
        <dbReference type="HAMAP-Rule" id="MF_01145"/>
    </source>
</evidence>
<dbReference type="SUPFAM" id="SSF54534">
    <property type="entry name" value="FKBP-like"/>
    <property type="match status" value="1"/>
</dbReference>
<evidence type="ECO:0000256" key="5">
    <source>
        <dbReference type="ARBA" id="ARBA00022729"/>
    </source>
</evidence>
<dbReference type="STRING" id="220714.SAMN05660469_0193"/>
<evidence type="ECO:0000313" key="14">
    <source>
        <dbReference type="Proteomes" id="UP000061227"/>
    </source>
</evidence>
<dbReference type="PANTHER" id="PTHR47245">
    <property type="entry name" value="PEPTIDYLPROLYL ISOMERASE"/>
    <property type="match status" value="1"/>
</dbReference>
<dbReference type="GO" id="GO:0003755">
    <property type="term" value="F:peptidyl-prolyl cis-trans isomerase activity"/>
    <property type="evidence" value="ECO:0007669"/>
    <property type="project" value="UniProtKB-UniRule"/>
</dbReference>
<dbReference type="Gene3D" id="1.10.4030.10">
    <property type="entry name" value="Porin chaperone SurA, peptide-binding domain"/>
    <property type="match status" value="1"/>
</dbReference>
<dbReference type="EC" id="5.2.1.8" evidence="11"/>
<evidence type="ECO:0000313" key="13">
    <source>
        <dbReference type="EMBL" id="GAP02242.1"/>
    </source>
</evidence>
<comment type="subcellular location">
    <subcellularLocation>
        <location evidence="2">Cell membrane</location>
        <topology evidence="2">Lipid-anchor</topology>
    </subcellularLocation>
</comment>
<dbReference type="Proteomes" id="UP000061227">
    <property type="component" value="Unassembled WGS sequence"/>
</dbReference>
<dbReference type="OrthoDB" id="14196at2"/>
<dbReference type="GO" id="GO:0006457">
    <property type="term" value="P:protein folding"/>
    <property type="evidence" value="ECO:0007669"/>
    <property type="project" value="UniProtKB-UniRule"/>
</dbReference>
<keyword evidence="10" id="KW-0449">Lipoprotein</keyword>
<dbReference type="GO" id="GO:0005886">
    <property type="term" value="C:plasma membrane"/>
    <property type="evidence" value="ECO:0007669"/>
    <property type="project" value="UniProtKB-SubCell"/>
</dbReference>
<keyword evidence="9 11" id="KW-0413">Isomerase</keyword>
<comment type="similarity">
    <text evidence="3 11">Belongs to the PrsA family.</text>
</comment>
<dbReference type="Pfam" id="PF13145">
    <property type="entry name" value="Rotamase_2"/>
    <property type="match status" value="1"/>
</dbReference>
<accession>A0A3F3GV65</accession>
<dbReference type="EMBL" id="DF968063">
    <property type="protein sequence ID" value="GAP02242.1"/>
    <property type="molecule type" value="Genomic_DNA"/>
</dbReference>
<keyword evidence="8" id="KW-0564">Palmitate</keyword>
<comment type="catalytic activity">
    <reaction evidence="1 11">
        <text>[protein]-peptidylproline (omega=180) = [protein]-peptidylproline (omega=0)</text>
        <dbReference type="Rhea" id="RHEA:16237"/>
        <dbReference type="Rhea" id="RHEA-COMP:10747"/>
        <dbReference type="Rhea" id="RHEA-COMP:10748"/>
        <dbReference type="ChEBI" id="CHEBI:83833"/>
        <dbReference type="ChEBI" id="CHEBI:83834"/>
        <dbReference type="EC" id="5.2.1.8"/>
    </reaction>
</comment>
<proteinExistence type="inferred from homology"/>
<dbReference type="InterPro" id="IPR023059">
    <property type="entry name" value="Foldase_PrsA"/>
</dbReference>
<dbReference type="SUPFAM" id="SSF109998">
    <property type="entry name" value="Triger factor/SurA peptide-binding domain-like"/>
    <property type="match status" value="1"/>
</dbReference>
<dbReference type="HAMAP" id="MF_01145">
    <property type="entry name" value="Foldase_PrsA"/>
    <property type="match status" value="1"/>
</dbReference>
<dbReference type="PANTHER" id="PTHR47245:SF1">
    <property type="entry name" value="FOLDASE PROTEIN PRSA"/>
    <property type="match status" value="1"/>
</dbReference>
<dbReference type="InterPro" id="IPR046357">
    <property type="entry name" value="PPIase_dom_sf"/>
</dbReference>
<evidence type="ECO:0000256" key="3">
    <source>
        <dbReference type="ARBA" id="ARBA00006071"/>
    </source>
</evidence>
<feature type="domain" description="PpiC" evidence="12">
    <location>
        <begin position="140"/>
        <end position="233"/>
    </location>
</feature>
<evidence type="ECO:0000256" key="2">
    <source>
        <dbReference type="ARBA" id="ARBA00004193"/>
    </source>
</evidence>
<sequence>MHRKIIWGFIALVFFGGIAYLGFATTKTLATTDAGKITQEEYIDKVKSSSAGKQVFAQMVIDKVLEKQYGKQVSKADVNNAFTTSKAQYGDSFATMLSQSGMNEQQYRESLREKLVMNAAVKANYTVSKDKLNDAYNNYVPDTTISLITAKDQDTAQQAIDALNNGTSWDDVYKQYSSKNSQATKSGQLPAFDSTNTTVDSEIRKAAFNQDAGSYSSSPVKASSGSNYYVVRTDKMIDKPAESKVEQKLKDKLTNDFINDSNNSSDIQKIIGKILRKADVNIKDSDLKTALSAYLTAGV</sequence>
<evidence type="ECO:0000256" key="7">
    <source>
        <dbReference type="ARBA" id="ARBA00023136"/>
    </source>
</evidence>
<comment type="function">
    <text evidence="11">Plays a major role in protein secretion by helping the post-translocational extracellular folding of several secreted proteins.</text>
</comment>
<dbReference type="AlphaFoldDB" id="A0A3F3GV65"/>
<dbReference type="Gene3D" id="3.10.50.40">
    <property type="match status" value="1"/>
</dbReference>
<dbReference type="RefSeq" id="WP_059375523.1">
    <property type="nucleotide sequence ID" value="NZ_DF968063.1"/>
</dbReference>
<evidence type="ECO:0000259" key="12">
    <source>
        <dbReference type="PROSITE" id="PS50198"/>
    </source>
</evidence>
<evidence type="ECO:0000256" key="8">
    <source>
        <dbReference type="ARBA" id="ARBA00023139"/>
    </source>
</evidence>
<evidence type="ECO:0000256" key="10">
    <source>
        <dbReference type="ARBA" id="ARBA00023288"/>
    </source>
</evidence>
<evidence type="ECO:0000256" key="6">
    <source>
        <dbReference type="ARBA" id="ARBA00023110"/>
    </source>
</evidence>
<dbReference type="InterPro" id="IPR050245">
    <property type="entry name" value="PrsA_foldase"/>
</dbReference>
<protein>
    <recommendedName>
        <fullName evidence="11">Foldase protein PrsA</fullName>
        <ecNumber evidence="11">5.2.1.8</ecNumber>
    </recommendedName>
</protein>
<evidence type="ECO:0000256" key="9">
    <source>
        <dbReference type="ARBA" id="ARBA00023235"/>
    </source>
</evidence>
<evidence type="ECO:0000256" key="1">
    <source>
        <dbReference type="ARBA" id="ARBA00000971"/>
    </source>
</evidence>
<dbReference type="InterPro" id="IPR000297">
    <property type="entry name" value="PPIase_PpiC"/>
</dbReference>
<evidence type="ECO:0000256" key="4">
    <source>
        <dbReference type="ARBA" id="ARBA00022475"/>
    </source>
</evidence>
<keyword evidence="14" id="KW-1185">Reference proteome</keyword>